<protein>
    <submittedName>
        <fullName evidence="2">sn-glycerol-3-phosphate ABC transporter substrate-binding protein</fullName>
    </submittedName>
</protein>
<feature type="chain" id="PRO_5014998292" evidence="1">
    <location>
        <begin position="18"/>
        <end position="707"/>
    </location>
</feature>
<proteinExistence type="predicted"/>
<name>A0A2K8P512_9MOLU</name>
<accession>A0A2K8P512</accession>
<organism evidence="2 3">
    <name type="scientific">Mesoplasma tabanidae</name>
    <dbReference type="NCBI Taxonomy" id="219745"/>
    <lineage>
        <taxon>Bacteria</taxon>
        <taxon>Bacillati</taxon>
        <taxon>Mycoplasmatota</taxon>
        <taxon>Mollicutes</taxon>
        <taxon>Entomoplasmatales</taxon>
        <taxon>Entomoplasmataceae</taxon>
        <taxon>Mesoplasma</taxon>
    </lineage>
</organism>
<dbReference type="OrthoDB" id="391603at2"/>
<keyword evidence="1" id="KW-0732">Signal</keyword>
<gene>
    <name evidence="2" type="primary">ugpB</name>
    <name evidence="2" type="ORF">MTABA_v1c00220</name>
</gene>
<dbReference type="EMBL" id="CP024969">
    <property type="protein sequence ID" value="ATZ21230.1"/>
    <property type="molecule type" value="Genomic_DNA"/>
</dbReference>
<evidence type="ECO:0000313" key="2">
    <source>
        <dbReference type="EMBL" id="ATZ21230.1"/>
    </source>
</evidence>
<dbReference type="Gene3D" id="3.40.190.10">
    <property type="entry name" value="Periplasmic binding protein-like II"/>
    <property type="match status" value="1"/>
</dbReference>
<dbReference type="AlphaFoldDB" id="A0A2K8P512"/>
<dbReference type="KEGG" id="mtab:MTABA_v1c00220"/>
<dbReference type="PROSITE" id="PS51257">
    <property type="entry name" value="PROKAR_LIPOPROTEIN"/>
    <property type="match status" value="1"/>
</dbReference>
<feature type="signal peptide" evidence="1">
    <location>
        <begin position="1"/>
        <end position="17"/>
    </location>
</feature>
<sequence length="707" mass="77077">MKKLLLTLSSVTLVSTAGMSVVSCGVKPEKSVIFMLPGEAVGTASIDKKDAYMDMAEEFNAIHKDETGFVPVEVRWAKSGTINDAILTGDNLPDLYVSYADAVSLYANTKVGDQVRDMESSIGEAGYSKLTGDIVDDSFLKEGQYKMDGSEKATQIVLPFGKSVELSVINVNFFLEFVSKIKTGALTEGNGSDEISAFDGSIVATKARTAFEEFNNSERKNLTGEGKLSGTKVYKDDLVINEANLGNNQNAKESLARLVNLFNELGTANAQNIDEKIREIFSKNETIIDMATVYNAVKSNFDLRYADKKGDLHNVNKSADSHFSFGIDSLANKYFMDQAARSGIASIDITNKDNGFFYNATYDKATRVANVEFDQTSDSFQDTSKFLQDFKDIALSNDNASQQLTYKEQWNGTLNLSRQEGTTKYYTSDSFLVGSSFMSSGSTAGAYNFVKDRSVSKDETYQPVTNADVLTASTSTAQGKKSVFMSQGPGIAGFKSTGSNAADKEKTVTAFLNYMMQPKQAADFALKSNYMPPTKSGMLIYQNYVNGDFNNTKGKVGDASNQILSGVVKKLNEKNETNNGTAFTVENTFTPVRSTSKNRLSSQAAPNAVNSGFIENYLNLGTNVQPSKTILVTSTPAPIGSTVRDGIATAMTGTGTITDLNKAKEVKFTDLLNKANYVYNLNTYVMKKNNTDMFSKINMTFKKTQNK</sequence>
<dbReference type="Proteomes" id="UP000232223">
    <property type="component" value="Chromosome"/>
</dbReference>
<evidence type="ECO:0000256" key="1">
    <source>
        <dbReference type="SAM" id="SignalP"/>
    </source>
</evidence>
<dbReference type="RefSeq" id="WP_100679197.1">
    <property type="nucleotide sequence ID" value="NZ_CP024969.1"/>
</dbReference>
<reference evidence="2 3" key="1">
    <citation type="submission" date="2017-11" db="EMBL/GenBank/DDBJ databases">
        <title>Genome sequence of Mesoplasma tabanidae BARC 857 (ATCC 49584).</title>
        <authorList>
            <person name="Lo W.-S."/>
            <person name="Kuo C.-H."/>
        </authorList>
    </citation>
    <scope>NUCLEOTIDE SEQUENCE [LARGE SCALE GENOMIC DNA]</scope>
    <source>
        <strain evidence="2 3">BARC 857</strain>
    </source>
</reference>
<keyword evidence="3" id="KW-1185">Reference proteome</keyword>
<evidence type="ECO:0000313" key="3">
    <source>
        <dbReference type="Proteomes" id="UP000232223"/>
    </source>
</evidence>